<evidence type="ECO:0000259" key="2">
    <source>
        <dbReference type="Pfam" id="PF01757"/>
    </source>
</evidence>
<dbReference type="PANTHER" id="PTHR23028:SF53">
    <property type="entry name" value="ACYL_TRANSF_3 DOMAIN-CONTAINING PROTEIN"/>
    <property type="match status" value="1"/>
</dbReference>
<evidence type="ECO:0000256" key="1">
    <source>
        <dbReference type="SAM" id="Phobius"/>
    </source>
</evidence>
<reference evidence="4" key="1">
    <citation type="journal article" date="2014" name="Int. J. Syst. Evol. Microbiol.">
        <title>Complete genome sequence of Corynebacterium casei LMG S-19264T (=DSM 44701T), isolated from a smear-ripened cheese.</title>
        <authorList>
            <consortium name="US DOE Joint Genome Institute (JGI-PGF)"/>
            <person name="Walter F."/>
            <person name="Albersmeier A."/>
            <person name="Kalinowski J."/>
            <person name="Ruckert C."/>
        </authorList>
    </citation>
    <scope>NUCLEOTIDE SEQUENCE</scope>
    <source>
        <strain evidence="4">CGMCC 1.12921</strain>
    </source>
</reference>
<dbReference type="SUPFAM" id="SSF52266">
    <property type="entry name" value="SGNH hydrolase"/>
    <property type="match status" value="1"/>
</dbReference>
<feature type="transmembrane region" description="Helical" evidence="1">
    <location>
        <begin position="292"/>
        <end position="316"/>
    </location>
</feature>
<dbReference type="AlphaFoldDB" id="A0A8J2V310"/>
<comment type="caution">
    <text evidence="4">The sequence shown here is derived from an EMBL/GenBank/DDBJ whole genome shotgun (WGS) entry which is preliminary data.</text>
</comment>
<feature type="domain" description="SGNH" evidence="3">
    <location>
        <begin position="423"/>
        <end position="661"/>
    </location>
</feature>
<feature type="transmembrane region" description="Helical" evidence="1">
    <location>
        <begin position="265"/>
        <end position="285"/>
    </location>
</feature>
<organism evidence="4 5">
    <name type="scientific">Aquisalinus flavus</name>
    <dbReference type="NCBI Taxonomy" id="1526572"/>
    <lineage>
        <taxon>Bacteria</taxon>
        <taxon>Pseudomonadati</taxon>
        <taxon>Pseudomonadota</taxon>
        <taxon>Alphaproteobacteria</taxon>
        <taxon>Parvularculales</taxon>
        <taxon>Parvularculaceae</taxon>
        <taxon>Aquisalinus</taxon>
    </lineage>
</organism>
<evidence type="ECO:0000313" key="5">
    <source>
        <dbReference type="Proteomes" id="UP000613582"/>
    </source>
</evidence>
<protein>
    <submittedName>
        <fullName evidence="4">O-antigen acetylase</fullName>
    </submittedName>
</protein>
<gene>
    <name evidence="4" type="ORF">GCM10011342_18320</name>
</gene>
<feature type="transmembrane region" description="Helical" evidence="1">
    <location>
        <begin position="328"/>
        <end position="345"/>
    </location>
</feature>
<evidence type="ECO:0000259" key="3">
    <source>
        <dbReference type="Pfam" id="PF19040"/>
    </source>
</evidence>
<sequence>MKGSDTLDYRPDIDGLRALAVVLVVLFHAGVSPLSGGFIGVDVFFVISGYLITRLIMKERAEGKFSFGRFYLRRIKRLAPALFFTILVTLAVGWFLFPPTGYELLAESAAYAVISISNFLFWEQAGYFDVGADIKPLLHTWSLSVEEQFYLLWPLTLVLLMRVKWRHAVPAFLVLAAIASVGGTEAALRDDPDAAFYLLPYRVMELAAGALVNFLPPLTGKGQEAPAQTGTPRWRGEAMAGAGLLLILIPAFALTGDTPFPGINAIPPVLGTALLIYAGAGTLVARGFSVRPVVYVGLISYSLYLAHWPIIVFYGYRQGGALSLVEQGAVIAASFAVAAAMYHLIEQPFRGRSPVIRLPRLPGWGVGLAAGAGALACIAASAIVYFGKGLPGRFDASPEVATLLASMRDGLPAEVAAAQEALPPDAPKIVVAGDSHTVPMWMALSEWGAAHGVRVERVELGGGCPALYRAYVFGDPTQSGPCNSTKDRKLEDLANGGYDAIVLSTRWGLYTSEVTDADPFVATRPRSLALDPQAEYDPDGDAISRTAFKAGLRQTVDLFARTGTAVIFVGQAPPVGGRLEQCVALEVTLAGINANCRKASHADILRETQWATHAAQQVEAENLYVVDALPLFCEERDCSLIRDGRSLFYDDNHLSIWGGRVMLSGMTDYLEQITGR</sequence>
<dbReference type="InterPro" id="IPR043968">
    <property type="entry name" value="SGNH"/>
</dbReference>
<dbReference type="GO" id="GO:0009103">
    <property type="term" value="P:lipopolysaccharide biosynthetic process"/>
    <property type="evidence" value="ECO:0007669"/>
    <property type="project" value="TreeGrafter"/>
</dbReference>
<proteinExistence type="predicted"/>
<feature type="transmembrane region" description="Helical" evidence="1">
    <location>
        <begin position="168"/>
        <end position="188"/>
    </location>
</feature>
<dbReference type="EMBL" id="BMGH01000001">
    <property type="protein sequence ID" value="GGD09754.1"/>
    <property type="molecule type" value="Genomic_DNA"/>
</dbReference>
<dbReference type="RefSeq" id="WP_188158708.1">
    <property type="nucleotide sequence ID" value="NZ_BMGH01000001.1"/>
</dbReference>
<dbReference type="Pfam" id="PF19040">
    <property type="entry name" value="SGNH"/>
    <property type="match status" value="1"/>
</dbReference>
<accession>A0A8J2V310</accession>
<reference evidence="4" key="2">
    <citation type="submission" date="2020-09" db="EMBL/GenBank/DDBJ databases">
        <authorList>
            <person name="Sun Q."/>
            <person name="Zhou Y."/>
        </authorList>
    </citation>
    <scope>NUCLEOTIDE SEQUENCE</scope>
    <source>
        <strain evidence="4">CGMCC 1.12921</strain>
    </source>
</reference>
<dbReference type="Proteomes" id="UP000613582">
    <property type="component" value="Unassembled WGS sequence"/>
</dbReference>
<dbReference type="InterPro" id="IPR002656">
    <property type="entry name" value="Acyl_transf_3_dom"/>
</dbReference>
<feature type="transmembrane region" description="Helical" evidence="1">
    <location>
        <begin position="236"/>
        <end position="253"/>
    </location>
</feature>
<keyword evidence="1" id="KW-0812">Transmembrane</keyword>
<keyword evidence="5" id="KW-1185">Reference proteome</keyword>
<dbReference type="GO" id="GO:0016020">
    <property type="term" value="C:membrane"/>
    <property type="evidence" value="ECO:0007669"/>
    <property type="project" value="TreeGrafter"/>
</dbReference>
<feature type="transmembrane region" description="Helical" evidence="1">
    <location>
        <begin position="37"/>
        <end position="57"/>
    </location>
</feature>
<dbReference type="PANTHER" id="PTHR23028">
    <property type="entry name" value="ACETYLTRANSFERASE"/>
    <property type="match status" value="1"/>
</dbReference>
<name>A0A8J2V310_9PROT</name>
<feature type="domain" description="Acyltransferase 3" evidence="2">
    <location>
        <begin position="12"/>
        <end position="342"/>
    </location>
</feature>
<feature type="transmembrane region" description="Helical" evidence="1">
    <location>
        <begin position="78"/>
        <end position="97"/>
    </location>
</feature>
<keyword evidence="1" id="KW-1133">Transmembrane helix</keyword>
<feature type="transmembrane region" description="Helical" evidence="1">
    <location>
        <begin position="366"/>
        <end position="387"/>
    </location>
</feature>
<evidence type="ECO:0000313" key="4">
    <source>
        <dbReference type="EMBL" id="GGD09754.1"/>
    </source>
</evidence>
<dbReference type="InterPro" id="IPR050879">
    <property type="entry name" value="Acyltransferase_3"/>
</dbReference>
<keyword evidence="1" id="KW-0472">Membrane</keyword>
<feature type="transmembrane region" description="Helical" evidence="1">
    <location>
        <begin position="12"/>
        <end position="31"/>
    </location>
</feature>
<dbReference type="GO" id="GO:0016747">
    <property type="term" value="F:acyltransferase activity, transferring groups other than amino-acyl groups"/>
    <property type="evidence" value="ECO:0007669"/>
    <property type="project" value="InterPro"/>
</dbReference>
<dbReference type="Pfam" id="PF01757">
    <property type="entry name" value="Acyl_transf_3"/>
    <property type="match status" value="1"/>
</dbReference>